<dbReference type="Proteomes" id="UP000054166">
    <property type="component" value="Unassembled WGS sequence"/>
</dbReference>
<dbReference type="HOGENOM" id="CLU_048299_0_0_1"/>
<reference evidence="1 2" key="1">
    <citation type="submission" date="2014-04" db="EMBL/GenBank/DDBJ databases">
        <authorList>
            <consortium name="DOE Joint Genome Institute"/>
            <person name="Kuo A."/>
            <person name="Tarkka M."/>
            <person name="Buscot F."/>
            <person name="Kohler A."/>
            <person name="Nagy L.G."/>
            <person name="Floudas D."/>
            <person name="Copeland A."/>
            <person name="Barry K.W."/>
            <person name="Cichocki N."/>
            <person name="Veneault-Fourrey C."/>
            <person name="LaButti K."/>
            <person name="Lindquist E.A."/>
            <person name="Lipzen A."/>
            <person name="Lundell T."/>
            <person name="Morin E."/>
            <person name="Murat C."/>
            <person name="Sun H."/>
            <person name="Tunlid A."/>
            <person name="Henrissat B."/>
            <person name="Grigoriev I.V."/>
            <person name="Hibbett D.S."/>
            <person name="Martin F."/>
            <person name="Nordberg H.P."/>
            <person name="Cantor M.N."/>
            <person name="Hua S.X."/>
        </authorList>
    </citation>
    <scope>NUCLEOTIDE SEQUENCE [LARGE SCALE GENOMIC DNA]</scope>
    <source>
        <strain evidence="1 2">F 1598</strain>
    </source>
</reference>
<evidence type="ECO:0000313" key="1">
    <source>
        <dbReference type="EMBL" id="KIM85232.1"/>
    </source>
</evidence>
<name>A0A0C3C6G1_PILCF</name>
<dbReference type="InParanoid" id="A0A0C3C6G1"/>
<reference evidence="2" key="2">
    <citation type="submission" date="2015-01" db="EMBL/GenBank/DDBJ databases">
        <title>Evolutionary Origins and Diversification of the Mycorrhizal Mutualists.</title>
        <authorList>
            <consortium name="DOE Joint Genome Institute"/>
            <consortium name="Mycorrhizal Genomics Consortium"/>
            <person name="Kohler A."/>
            <person name="Kuo A."/>
            <person name="Nagy L.G."/>
            <person name="Floudas D."/>
            <person name="Copeland A."/>
            <person name="Barry K.W."/>
            <person name="Cichocki N."/>
            <person name="Veneault-Fourrey C."/>
            <person name="LaButti K."/>
            <person name="Lindquist E.A."/>
            <person name="Lipzen A."/>
            <person name="Lundell T."/>
            <person name="Morin E."/>
            <person name="Murat C."/>
            <person name="Riley R."/>
            <person name="Ohm R."/>
            <person name="Sun H."/>
            <person name="Tunlid A."/>
            <person name="Henrissat B."/>
            <person name="Grigoriev I.V."/>
            <person name="Hibbett D.S."/>
            <person name="Martin F."/>
        </authorList>
    </citation>
    <scope>NUCLEOTIDE SEQUENCE [LARGE SCALE GENOMIC DNA]</scope>
    <source>
        <strain evidence="2">F 1598</strain>
    </source>
</reference>
<evidence type="ECO:0000313" key="2">
    <source>
        <dbReference type="Proteomes" id="UP000054166"/>
    </source>
</evidence>
<dbReference type="OrthoDB" id="2579508at2759"/>
<organism evidence="1 2">
    <name type="scientific">Piloderma croceum (strain F 1598)</name>
    <dbReference type="NCBI Taxonomy" id="765440"/>
    <lineage>
        <taxon>Eukaryota</taxon>
        <taxon>Fungi</taxon>
        <taxon>Dikarya</taxon>
        <taxon>Basidiomycota</taxon>
        <taxon>Agaricomycotina</taxon>
        <taxon>Agaricomycetes</taxon>
        <taxon>Agaricomycetidae</taxon>
        <taxon>Atheliales</taxon>
        <taxon>Atheliaceae</taxon>
        <taxon>Piloderma</taxon>
    </lineage>
</organism>
<keyword evidence="2" id="KW-1185">Reference proteome</keyword>
<dbReference type="EMBL" id="KN832985">
    <property type="protein sequence ID" value="KIM85232.1"/>
    <property type="molecule type" value="Genomic_DNA"/>
</dbReference>
<protein>
    <submittedName>
        <fullName evidence="1">Uncharacterized protein</fullName>
    </submittedName>
</protein>
<sequence length="308" mass="35644">MAWRGSDNLGYYLSQAVLPQMVTGVGTPEMPRQGHGSHRNKLTVRPEPYRKLQSIYQLIEEVFDTLILEWIEDYIPVESLGVEDEDETTGERLSVPANICCNIPPMPLNRPSEISRVSVWIDQLPLETVQRTMHLVYPETKNWKFVHNDVIDIDKDIFDHFQWKDRNDPQNSRLVVVVQPPWILSPQDVQNFQECQLFPTCKGRDPALKSKDRLWGKIWDLCVRQNCPWFVVSTYDRWIFGAFSQGWTAAFVTPIFEWNFQCPTVLAALTYWTASAMGLPGTWDIPEVSVKPVYLTQFLSLFTTSKSE</sequence>
<gene>
    <name evidence="1" type="ORF">PILCRDRAFT_817232</name>
</gene>
<proteinExistence type="predicted"/>
<dbReference type="AlphaFoldDB" id="A0A0C3C6G1"/>
<accession>A0A0C3C6G1</accession>